<evidence type="ECO:0000313" key="1">
    <source>
        <dbReference type="EMBL" id="AFZ34588.1"/>
    </source>
</evidence>
<dbReference type="STRING" id="111780.Sta7437_1008"/>
<organism evidence="1 2">
    <name type="scientific">Stanieria cyanosphaera (strain ATCC 29371 / PCC 7437)</name>
    <dbReference type="NCBI Taxonomy" id="111780"/>
    <lineage>
        <taxon>Bacteria</taxon>
        <taxon>Bacillati</taxon>
        <taxon>Cyanobacteriota</taxon>
        <taxon>Cyanophyceae</taxon>
        <taxon>Pleurocapsales</taxon>
        <taxon>Dermocarpellaceae</taxon>
        <taxon>Stanieria</taxon>
    </lineage>
</organism>
<dbReference type="EMBL" id="CP003653">
    <property type="protein sequence ID" value="AFZ34588.1"/>
    <property type="molecule type" value="Genomic_DNA"/>
</dbReference>
<dbReference type="RefSeq" id="WP_015192261.1">
    <property type="nucleotide sequence ID" value="NC_019748.1"/>
</dbReference>
<dbReference type="KEGG" id="scs:Sta7437_1008"/>
<name>K9XPZ9_STAC7</name>
<dbReference type="eggNOG" id="ENOG5030M1A">
    <property type="taxonomic scope" value="Bacteria"/>
</dbReference>
<reference evidence="2" key="1">
    <citation type="journal article" date="2013" name="Proc. Natl. Acad. Sci. U.S.A.">
        <title>Improving the coverage of the cyanobacterial phylum using diversity-driven genome sequencing.</title>
        <authorList>
            <person name="Shih P.M."/>
            <person name="Wu D."/>
            <person name="Latifi A."/>
            <person name="Axen S.D."/>
            <person name="Fewer D.P."/>
            <person name="Talla E."/>
            <person name="Calteau A."/>
            <person name="Cai F."/>
            <person name="Tandeau de Marsac N."/>
            <person name="Rippka R."/>
            <person name="Herdman M."/>
            <person name="Sivonen K."/>
            <person name="Coursin T."/>
            <person name="Laurent T."/>
            <person name="Goodwin L."/>
            <person name="Nolan M."/>
            <person name="Davenport K.W."/>
            <person name="Han C.S."/>
            <person name="Rubin E.M."/>
            <person name="Eisen J.A."/>
            <person name="Woyke T."/>
            <person name="Gugger M."/>
            <person name="Kerfeld C.A."/>
        </authorList>
    </citation>
    <scope>NUCLEOTIDE SEQUENCE [LARGE SCALE GENOMIC DNA]</scope>
    <source>
        <strain evidence="2">ATCC 29371 / PCC 7437</strain>
    </source>
</reference>
<dbReference type="HOGENOM" id="CLU_3140916_0_0_3"/>
<protein>
    <submittedName>
        <fullName evidence="1">Uncharacterized protein</fullName>
    </submittedName>
</protein>
<dbReference type="AlphaFoldDB" id="K9XPZ9"/>
<proteinExistence type="predicted"/>
<keyword evidence="2" id="KW-1185">Reference proteome</keyword>
<gene>
    <name evidence="1" type="ordered locus">Sta7437_1008</name>
</gene>
<evidence type="ECO:0000313" key="2">
    <source>
        <dbReference type="Proteomes" id="UP000010473"/>
    </source>
</evidence>
<sequence length="49" mass="5636">MLCSDLNSCIFVKSLGRVQCYEWQMIAFNTETGKVVKVFSDDPERIGFE</sequence>
<accession>K9XPZ9</accession>
<dbReference type="Proteomes" id="UP000010473">
    <property type="component" value="Chromosome"/>
</dbReference>